<proteinExistence type="predicted"/>
<dbReference type="AlphaFoldDB" id="A0A5C3MH87"/>
<evidence type="ECO:0000313" key="1">
    <source>
        <dbReference type="EMBL" id="TFK44023.1"/>
    </source>
</evidence>
<accession>A0A5C3MH87</accession>
<evidence type="ECO:0000313" key="2">
    <source>
        <dbReference type="Proteomes" id="UP000308652"/>
    </source>
</evidence>
<reference evidence="1 2" key="1">
    <citation type="journal article" date="2019" name="Nat. Ecol. Evol.">
        <title>Megaphylogeny resolves global patterns of mushroom evolution.</title>
        <authorList>
            <person name="Varga T."/>
            <person name="Krizsan K."/>
            <person name="Foldi C."/>
            <person name="Dima B."/>
            <person name="Sanchez-Garcia M."/>
            <person name="Sanchez-Ramirez S."/>
            <person name="Szollosi G.J."/>
            <person name="Szarkandi J.G."/>
            <person name="Papp V."/>
            <person name="Albert L."/>
            <person name="Andreopoulos W."/>
            <person name="Angelini C."/>
            <person name="Antonin V."/>
            <person name="Barry K.W."/>
            <person name="Bougher N.L."/>
            <person name="Buchanan P."/>
            <person name="Buyck B."/>
            <person name="Bense V."/>
            <person name="Catcheside P."/>
            <person name="Chovatia M."/>
            <person name="Cooper J."/>
            <person name="Damon W."/>
            <person name="Desjardin D."/>
            <person name="Finy P."/>
            <person name="Geml J."/>
            <person name="Haridas S."/>
            <person name="Hughes K."/>
            <person name="Justo A."/>
            <person name="Karasinski D."/>
            <person name="Kautmanova I."/>
            <person name="Kiss B."/>
            <person name="Kocsube S."/>
            <person name="Kotiranta H."/>
            <person name="LaButti K.M."/>
            <person name="Lechner B.E."/>
            <person name="Liimatainen K."/>
            <person name="Lipzen A."/>
            <person name="Lukacs Z."/>
            <person name="Mihaltcheva S."/>
            <person name="Morgado L.N."/>
            <person name="Niskanen T."/>
            <person name="Noordeloos M.E."/>
            <person name="Ohm R.A."/>
            <person name="Ortiz-Santana B."/>
            <person name="Ovrebo C."/>
            <person name="Racz N."/>
            <person name="Riley R."/>
            <person name="Savchenko A."/>
            <person name="Shiryaev A."/>
            <person name="Soop K."/>
            <person name="Spirin V."/>
            <person name="Szebenyi C."/>
            <person name="Tomsovsky M."/>
            <person name="Tulloss R.E."/>
            <person name="Uehling J."/>
            <person name="Grigoriev I.V."/>
            <person name="Vagvolgyi C."/>
            <person name="Papp T."/>
            <person name="Martin F.M."/>
            <person name="Miettinen O."/>
            <person name="Hibbett D.S."/>
            <person name="Nagy L.G."/>
        </authorList>
    </citation>
    <scope>NUCLEOTIDE SEQUENCE [LARGE SCALE GENOMIC DNA]</scope>
    <source>
        <strain evidence="1 2">CBS 166.37</strain>
    </source>
</reference>
<organism evidence="1 2">
    <name type="scientific">Crucibulum laeve</name>
    <dbReference type="NCBI Taxonomy" id="68775"/>
    <lineage>
        <taxon>Eukaryota</taxon>
        <taxon>Fungi</taxon>
        <taxon>Dikarya</taxon>
        <taxon>Basidiomycota</taxon>
        <taxon>Agaricomycotina</taxon>
        <taxon>Agaricomycetes</taxon>
        <taxon>Agaricomycetidae</taxon>
        <taxon>Agaricales</taxon>
        <taxon>Agaricineae</taxon>
        <taxon>Nidulariaceae</taxon>
        <taxon>Crucibulum</taxon>
    </lineage>
</organism>
<gene>
    <name evidence="1" type="ORF">BDQ12DRAFT_708074</name>
</gene>
<protein>
    <submittedName>
        <fullName evidence="1">Uncharacterized protein</fullName>
    </submittedName>
</protein>
<dbReference type="EMBL" id="ML213590">
    <property type="protein sequence ID" value="TFK44023.1"/>
    <property type="molecule type" value="Genomic_DNA"/>
</dbReference>
<keyword evidence="2" id="KW-1185">Reference proteome</keyword>
<name>A0A5C3MH87_9AGAR</name>
<dbReference type="Proteomes" id="UP000308652">
    <property type="component" value="Unassembled WGS sequence"/>
</dbReference>
<sequence length="182" mass="20565">MGHCVKSQTFYGFVLREPQLSRLLRVLFKYDQASATPTANIKLKPSAEFDSEDLEDLEFLVGKALNTHTPLCHNVKSITTSDEDGDEQLRMAFVYTGQDDWLEERADRKVLADEGAVQPDENGGEIEVWGSEHGGTWITEMISPYSPTGHAVFNEAKKHLGQLAELLYSEEVGFKFYLKLEY</sequence>